<dbReference type="InterPro" id="IPR004714">
    <property type="entry name" value="Cyt_oxidase_maturation_cbb3"/>
</dbReference>
<keyword evidence="2" id="KW-1133">Transmembrane helix</keyword>
<sequence length="58" mass="6154">MNVLTILIPVSTGLGLLGLGAFLWTLRAGQYEDPAGDQARALSDEHDDHPAPQAHESS</sequence>
<dbReference type="Proteomes" id="UP000199372">
    <property type="component" value="Unassembled WGS sequence"/>
</dbReference>
<dbReference type="OrthoDB" id="9802763at2"/>
<dbReference type="AlphaFoldDB" id="A0A1H8KMB3"/>
<proteinExistence type="predicted"/>
<keyword evidence="2" id="KW-0472">Membrane</keyword>
<keyword evidence="2" id="KW-0812">Transmembrane</keyword>
<dbReference type="Pfam" id="PF03597">
    <property type="entry name" value="FixS"/>
    <property type="match status" value="1"/>
</dbReference>
<protein>
    <submittedName>
        <fullName evidence="3">Cytochrome oxidase maturation protein, cbb3-type</fullName>
    </submittedName>
</protein>
<evidence type="ECO:0000313" key="4">
    <source>
        <dbReference type="Proteomes" id="UP000199372"/>
    </source>
</evidence>
<organism evidence="3 4">
    <name type="scientific">Palleronia pelagia</name>
    <dbReference type="NCBI Taxonomy" id="387096"/>
    <lineage>
        <taxon>Bacteria</taxon>
        <taxon>Pseudomonadati</taxon>
        <taxon>Pseudomonadota</taxon>
        <taxon>Alphaproteobacteria</taxon>
        <taxon>Rhodobacterales</taxon>
        <taxon>Roseobacteraceae</taxon>
        <taxon>Palleronia</taxon>
    </lineage>
</organism>
<evidence type="ECO:0000313" key="3">
    <source>
        <dbReference type="EMBL" id="SEN94089.1"/>
    </source>
</evidence>
<keyword evidence="4" id="KW-1185">Reference proteome</keyword>
<reference evidence="4" key="1">
    <citation type="submission" date="2016-10" db="EMBL/GenBank/DDBJ databases">
        <authorList>
            <person name="Varghese N."/>
            <person name="Submissions S."/>
        </authorList>
    </citation>
    <scope>NUCLEOTIDE SEQUENCE [LARGE SCALE GENOMIC DNA]</scope>
    <source>
        <strain evidence="4">DSM 26893</strain>
    </source>
</reference>
<evidence type="ECO:0000256" key="2">
    <source>
        <dbReference type="SAM" id="Phobius"/>
    </source>
</evidence>
<dbReference type="RefSeq" id="WP_091846333.1">
    <property type="nucleotide sequence ID" value="NZ_FOCM01000008.1"/>
</dbReference>
<dbReference type="EMBL" id="FOCM01000008">
    <property type="protein sequence ID" value="SEN94089.1"/>
    <property type="molecule type" value="Genomic_DNA"/>
</dbReference>
<feature type="transmembrane region" description="Helical" evidence="2">
    <location>
        <begin position="6"/>
        <end position="26"/>
    </location>
</feature>
<evidence type="ECO:0000256" key="1">
    <source>
        <dbReference type="SAM" id="MobiDB-lite"/>
    </source>
</evidence>
<dbReference type="NCBIfam" id="TIGR00847">
    <property type="entry name" value="ccoS"/>
    <property type="match status" value="1"/>
</dbReference>
<gene>
    <name evidence="3" type="ORF">SAMN04488011_10847</name>
</gene>
<name>A0A1H8KMB3_9RHOB</name>
<accession>A0A1H8KMB3</accession>
<feature type="region of interest" description="Disordered" evidence="1">
    <location>
        <begin position="35"/>
        <end position="58"/>
    </location>
</feature>